<reference evidence="3" key="1">
    <citation type="journal article" date="2019" name="Int. J. Syst. Evol. Microbiol.">
        <title>The Global Catalogue of Microorganisms (GCM) 10K type strain sequencing project: providing services to taxonomists for standard genome sequencing and annotation.</title>
        <authorList>
            <consortium name="The Broad Institute Genomics Platform"/>
            <consortium name="The Broad Institute Genome Sequencing Center for Infectious Disease"/>
            <person name="Wu L."/>
            <person name="Ma J."/>
        </authorList>
    </citation>
    <scope>NUCLEOTIDE SEQUENCE [LARGE SCALE GENOMIC DNA]</scope>
    <source>
        <strain evidence="3">KACC 12507</strain>
    </source>
</reference>
<evidence type="ECO:0000313" key="2">
    <source>
        <dbReference type="EMBL" id="MFC4701076.1"/>
    </source>
</evidence>
<accession>A0ABV9LWY3</accession>
<proteinExistence type="predicted"/>
<dbReference type="RefSeq" id="WP_382409189.1">
    <property type="nucleotide sequence ID" value="NZ_JBHSGU010000005.1"/>
</dbReference>
<keyword evidence="1" id="KW-0732">Signal</keyword>
<dbReference type="Proteomes" id="UP001595897">
    <property type="component" value="Unassembled WGS sequence"/>
</dbReference>
<evidence type="ECO:0000313" key="3">
    <source>
        <dbReference type="Proteomes" id="UP001595897"/>
    </source>
</evidence>
<feature type="chain" id="PRO_5046949903" description="MSHA biogenesis protein MshK" evidence="1">
    <location>
        <begin position="21"/>
        <end position="113"/>
    </location>
</feature>
<gene>
    <name evidence="2" type="ORF">ACFO4O_12960</name>
</gene>
<organism evidence="2 3">
    <name type="scientific">Glaciecola siphonariae</name>
    <dbReference type="NCBI Taxonomy" id="521012"/>
    <lineage>
        <taxon>Bacteria</taxon>
        <taxon>Pseudomonadati</taxon>
        <taxon>Pseudomonadota</taxon>
        <taxon>Gammaproteobacteria</taxon>
        <taxon>Alteromonadales</taxon>
        <taxon>Alteromonadaceae</taxon>
        <taxon>Glaciecola</taxon>
    </lineage>
</organism>
<evidence type="ECO:0000256" key="1">
    <source>
        <dbReference type="SAM" id="SignalP"/>
    </source>
</evidence>
<dbReference type="EMBL" id="JBHSGU010000005">
    <property type="protein sequence ID" value="MFC4701076.1"/>
    <property type="molecule type" value="Genomic_DNA"/>
</dbReference>
<feature type="signal peptide" evidence="1">
    <location>
        <begin position="1"/>
        <end position="20"/>
    </location>
</feature>
<protein>
    <recommendedName>
        <fullName evidence="4">MSHA biogenesis protein MshK</fullName>
    </recommendedName>
</protein>
<keyword evidence="3" id="KW-1185">Reference proteome</keyword>
<comment type="caution">
    <text evidence="2">The sequence shown here is derived from an EMBL/GenBank/DDBJ whole genome shotgun (WGS) entry which is preliminary data.</text>
</comment>
<evidence type="ECO:0008006" key="4">
    <source>
        <dbReference type="Google" id="ProtNLM"/>
    </source>
</evidence>
<sequence length="113" mass="12185">MLIKLFILGALSSLTMLAFAQQDPTRPPSVIAQQLTPLQKVNAPFNVSAIFTRNDRRYAVVNGQVLKQGDEILGMKVSGIEASNVTLSDLTSSANDIVLQVQNNAGMSKQVVK</sequence>
<name>A0ABV9LWY3_9ALTE</name>